<gene>
    <name evidence="5" type="ORF">BDP81DRAFT_451409</name>
</gene>
<protein>
    <recommendedName>
        <fullName evidence="4">Thioredoxin domain-containing protein</fullName>
    </recommendedName>
</protein>
<dbReference type="Proteomes" id="UP001243989">
    <property type="component" value="Unassembled WGS sequence"/>
</dbReference>
<keyword evidence="2" id="KW-1015">Disulfide bond</keyword>
<comment type="similarity">
    <text evidence="1">Belongs to the thioredoxin family.</text>
</comment>
<evidence type="ECO:0000313" key="5">
    <source>
        <dbReference type="EMBL" id="KAK1634939.1"/>
    </source>
</evidence>
<proteinExistence type="inferred from homology"/>
<keyword evidence="6" id="KW-1185">Reference proteome</keyword>
<reference evidence="5" key="1">
    <citation type="submission" date="2021-06" db="EMBL/GenBank/DDBJ databases">
        <title>Comparative genomics, transcriptomics and evolutionary studies reveal genomic signatures of adaptation to plant cell wall in hemibiotrophic fungi.</title>
        <authorList>
            <consortium name="DOE Joint Genome Institute"/>
            <person name="Baroncelli R."/>
            <person name="Diaz J.F."/>
            <person name="Benocci T."/>
            <person name="Peng M."/>
            <person name="Battaglia E."/>
            <person name="Haridas S."/>
            <person name="Andreopoulos W."/>
            <person name="Labutti K."/>
            <person name="Pangilinan J."/>
            <person name="Floch G.L."/>
            <person name="Makela M.R."/>
            <person name="Henrissat B."/>
            <person name="Grigoriev I.V."/>
            <person name="Crouch J.A."/>
            <person name="De Vries R.P."/>
            <person name="Sukno S.A."/>
            <person name="Thon M.R."/>
        </authorList>
    </citation>
    <scope>NUCLEOTIDE SEQUENCE</scope>
    <source>
        <strain evidence="5">CBS 102054</strain>
    </source>
</reference>
<dbReference type="GeneID" id="85477488"/>
<dbReference type="PRINTS" id="PR00421">
    <property type="entry name" value="THIOREDOXIN"/>
</dbReference>
<dbReference type="PROSITE" id="PS51352">
    <property type="entry name" value="THIOREDOXIN_2"/>
    <property type="match status" value="1"/>
</dbReference>
<dbReference type="PROSITE" id="PS00194">
    <property type="entry name" value="THIOREDOXIN_1"/>
    <property type="match status" value="1"/>
</dbReference>
<dbReference type="InterPro" id="IPR017937">
    <property type="entry name" value="Thioredoxin_CS"/>
</dbReference>
<dbReference type="RefSeq" id="XP_060443546.1">
    <property type="nucleotide sequence ID" value="XM_060592626.1"/>
</dbReference>
<organism evidence="5 6">
    <name type="scientific">Colletotrichum phormii</name>
    <dbReference type="NCBI Taxonomy" id="359342"/>
    <lineage>
        <taxon>Eukaryota</taxon>
        <taxon>Fungi</taxon>
        <taxon>Dikarya</taxon>
        <taxon>Ascomycota</taxon>
        <taxon>Pezizomycotina</taxon>
        <taxon>Sordariomycetes</taxon>
        <taxon>Hypocreomycetidae</taxon>
        <taxon>Glomerellales</taxon>
        <taxon>Glomerellaceae</taxon>
        <taxon>Colletotrichum</taxon>
        <taxon>Colletotrichum acutatum species complex</taxon>
    </lineage>
</organism>
<sequence length="317" mass="34558">MSLGANKKLSGSSDSETMQKTPIRRPALLDRWASDLEHMQQAALGEPSIQWARFPSPNDQTKVAAPVPRSTWKVPRPLTPHLPLEREADEITTVADECPHSLSLSLLIGNGRSTQNKLFLNHFAINSDTQPSSRSTTQDTHSHTQAAKMVVLHATNLTEFTNLLSSNTYLVADFYADWCGPCHAIKPIYESLSNTHGQPGSLVFLKVNVDSAQDIARRYGVTAMPTFMFFENGQPYNGGRSVIRGADPRSLQTTVQELGGLARKKAAQKAEAERKKKEAAAAAEKDVKPDDGSTVSGGYTLGGNTGPRSDWKMSLRG</sequence>
<accession>A0AAI9ZMZ2</accession>
<evidence type="ECO:0000259" key="4">
    <source>
        <dbReference type="PROSITE" id="PS51352"/>
    </source>
</evidence>
<dbReference type="AlphaFoldDB" id="A0AAI9ZMZ2"/>
<dbReference type="Pfam" id="PF00085">
    <property type="entry name" value="Thioredoxin"/>
    <property type="match status" value="1"/>
</dbReference>
<evidence type="ECO:0000256" key="2">
    <source>
        <dbReference type="ARBA" id="ARBA00023157"/>
    </source>
</evidence>
<evidence type="ECO:0000256" key="1">
    <source>
        <dbReference type="ARBA" id="ARBA00008987"/>
    </source>
</evidence>
<dbReference type="InterPro" id="IPR013766">
    <property type="entry name" value="Thioredoxin_domain"/>
</dbReference>
<feature type="compositionally biased region" description="Polar residues" evidence="3">
    <location>
        <begin position="9"/>
        <end position="20"/>
    </location>
</feature>
<dbReference type="Gene3D" id="3.40.30.10">
    <property type="entry name" value="Glutaredoxin"/>
    <property type="match status" value="1"/>
</dbReference>
<dbReference type="PANTHER" id="PTHR46115">
    <property type="entry name" value="THIOREDOXIN-LIKE PROTEIN 1"/>
    <property type="match status" value="1"/>
</dbReference>
<dbReference type="CDD" id="cd02947">
    <property type="entry name" value="TRX_family"/>
    <property type="match status" value="1"/>
</dbReference>
<name>A0AAI9ZMZ2_9PEZI</name>
<evidence type="ECO:0000313" key="6">
    <source>
        <dbReference type="Proteomes" id="UP001243989"/>
    </source>
</evidence>
<feature type="region of interest" description="Disordered" evidence="3">
    <location>
        <begin position="1"/>
        <end position="25"/>
    </location>
</feature>
<dbReference type="EMBL" id="JAHMHQ010000014">
    <property type="protein sequence ID" value="KAK1634939.1"/>
    <property type="molecule type" value="Genomic_DNA"/>
</dbReference>
<dbReference type="InterPro" id="IPR036249">
    <property type="entry name" value="Thioredoxin-like_sf"/>
</dbReference>
<comment type="caution">
    <text evidence="5">The sequence shown here is derived from an EMBL/GenBank/DDBJ whole genome shotgun (WGS) entry which is preliminary data.</text>
</comment>
<evidence type="ECO:0000256" key="3">
    <source>
        <dbReference type="SAM" id="MobiDB-lite"/>
    </source>
</evidence>
<feature type="compositionally biased region" description="Basic and acidic residues" evidence="3">
    <location>
        <begin position="268"/>
        <end position="291"/>
    </location>
</feature>
<dbReference type="SUPFAM" id="SSF52833">
    <property type="entry name" value="Thioredoxin-like"/>
    <property type="match status" value="1"/>
</dbReference>
<feature type="domain" description="Thioredoxin" evidence="4">
    <location>
        <begin position="124"/>
        <end position="260"/>
    </location>
</feature>
<feature type="region of interest" description="Disordered" evidence="3">
    <location>
        <begin position="266"/>
        <end position="317"/>
    </location>
</feature>